<evidence type="ECO:0000313" key="1">
    <source>
        <dbReference type="EMBL" id="OOQ84605.1"/>
    </source>
</evidence>
<dbReference type="EMBL" id="LJBN01000178">
    <property type="protein sequence ID" value="OOQ84605.1"/>
    <property type="molecule type" value="Genomic_DNA"/>
</dbReference>
<name>A0A1S9RGQ1_PENBI</name>
<dbReference type="AlphaFoldDB" id="A0A1S9RGQ1"/>
<protein>
    <submittedName>
        <fullName evidence="1">Uncharacterized protein</fullName>
    </submittedName>
</protein>
<reference evidence="2" key="1">
    <citation type="submission" date="2015-09" db="EMBL/GenBank/DDBJ databases">
        <authorList>
            <person name="Fill T.P."/>
            <person name="Baretta J.F."/>
            <person name="de Almeida L.G."/>
            <person name="Rocha M."/>
            <person name="de Souza D.H."/>
            <person name="Malavazi I."/>
            <person name="Cerdeira L.T."/>
            <person name="Hong H."/>
            <person name="Samborskyy M."/>
            <person name="de Vasconcelos A.T."/>
            <person name="Leadlay P."/>
            <person name="Rodrigues-Filho E."/>
        </authorList>
    </citation>
    <scope>NUCLEOTIDE SEQUENCE [LARGE SCALE GENOMIC DNA]</scope>
    <source>
        <strain evidence="2">LaBioMMi 136</strain>
    </source>
</reference>
<sequence>MSDRELNCHFDPQLSAELHNSILKHAWLGAGRDIASLPCTSWWEEASPIPFEVASSLKPSLIQFLRSAKFSIPVSNSDFHFFYYLHGLTEKDFLLRFSTLDSCGDRYVWLYSSTCSQSDEEVGIVFDQETELAAFLTDWQYVNFDLPESWPWKPLQMILQAYLEMIEQDKVTKYSDPNIEIESLYQPSRYFPWEIHQHTQRDVDKAVDAFIRLLDAIETRRPPKPKLNIKISGDSDINGLKLPYSSTTIDHLFPRGNPNPFARDFLLALPTRHISFRHIAPGIRIQTLAEIVAQPFASLHDNFERLTKDQENPRFSPFLLFRGDAKNRSPWVRPWFPDGNAEDIPVGLYLDAVRKSISTDSGNESRLLLPFEVGNRGYARSGNGVLLSRYDDTYDKLYRVYHSSGILPRDSQSSAIHKVLRNWAERIEMGDWEVDDDGVVDGIEKFKDADTPESWKKYQTSWWD</sequence>
<evidence type="ECO:0000313" key="2">
    <source>
        <dbReference type="Proteomes" id="UP000190744"/>
    </source>
</evidence>
<proteinExistence type="predicted"/>
<gene>
    <name evidence="1" type="ORF">PEBR_29692</name>
</gene>
<organism evidence="1 2">
    <name type="scientific">Penicillium brasilianum</name>
    <dbReference type="NCBI Taxonomy" id="104259"/>
    <lineage>
        <taxon>Eukaryota</taxon>
        <taxon>Fungi</taxon>
        <taxon>Dikarya</taxon>
        <taxon>Ascomycota</taxon>
        <taxon>Pezizomycotina</taxon>
        <taxon>Eurotiomycetes</taxon>
        <taxon>Eurotiomycetidae</taxon>
        <taxon>Eurotiales</taxon>
        <taxon>Aspergillaceae</taxon>
        <taxon>Penicillium</taxon>
    </lineage>
</organism>
<comment type="caution">
    <text evidence="1">The sequence shown here is derived from an EMBL/GenBank/DDBJ whole genome shotgun (WGS) entry which is preliminary data.</text>
</comment>
<accession>A0A1S9RGQ1</accession>
<dbReference type="Proteomes" id="UP000190744">
    <property type="component" value="Unassembled WGS sequence"/>
</dbReference>